<evidence type="ECO:0000313" key="1">
    <source>
        <dbReference type="EMBL" id="KKM90655.1"/>
    </source>
</evidence>
<name>A0A0F9NP85_9ZZZZ</name>
<gene>
    <name evidence="1" type="ORF">LCGC14_1236350</name>
</gene>
<dbReference type="AlphaFoldDB" id="A0A0F9NP85"/>
<proteinExistence type="predicted"/>
<protein>
    <submittedName>
        <fullName evidence="1">Uncharacterized protein</fullName>
    </submittedName>
</protein>
<sequence length="80" mass="9184">MSRIDTEPSENRSRAACKGWARRHLNDYLSAVRYYLGYTPDKVTVWAEDFDLLDGQDDRITLIKGYAKPVPVAQRESIHG</sequence>
<accession>A0A0F9NP85</accession>
<reference evidence="1" key="1">
    <citation type="journal article" date="2015" name="Nature">
        <title>Complex archaea that bridge the gap between prokaryotes and eukaryotes.</title>
        <authorList>
            <person name="Spang A."/>
            <person name="Saw J.H."/>
            <person name="Jorgensen S.L."/>
            <person name="Zaremba-Niedzwiedzka K."/>
            <person name="Martijn J."/>
            <person name="Lind A.E."/>
            <person name="van Eijk R."/>
            <person name="Schleper C."/>
            <person name="Guy L."/>
            <person name="Ettema T.J."/>
        </authorList>
    </citation>
    <scope>NUCLEOTIDE SEQUENCE</scope>
</reference>
<organism evidence="1">
    <name type="scientific">marine sediment metagenome</name>
    <dbReference type="NCBI Taxonomy" id="412755"/>
    <lineage>
        <taxon>unclassified sequences</taxon>
        <taxon>metagenomes</taxon>
        <taxon>ecological metagenomes</taxon>
    </lineage>
</organism>
<comment type="caution">
    <text evidence="1">The sequence shown here is derived from an EMBL/GenBank/DDBJ whole genome shotgun (WGS) entry which is preliminary data.</text>
</comment>
<dbReference type="EMBL" id="LAZR01006644">
    <property type="protein sequence ID" value="KKM90655.1"/>
    <property type="molecule type" value="Genomic_DNA"/>
</dbReference>